<feature type="domain" description="Heterokaryon incompatibility" evidence="1">
    <location>
        <begin position="54"/>
        <end position="216"/>
    </location>
</feature>
<evidence type="ECO:0000313" key="3">
    <source>
        <dbReference type="Proteomes" id="UP000799764"/>
    </source>
</evidence>
<dbReference type="Pfam" id="PF06985">
    <property type="entry name" value="HET"/>
    <property type="match status" value="1"/>
</dbReference>
<dbReference type="OrthoDB" id="4850726at2759"/>
<gene>
    <name evidence="2" type="ORF">P171DRAFT_426211</name>
</gene>
<sequence length="666" mass="75678">MEYTYKPLSDAGAEIRVAVIQPGAYDDDIYISFRTRHLQRESELAVMEDSGFDFEALSYAWGLPEHVSRVQVVDKDTGATVGNIEIGQNLDVALRNIRLEHEERFMWIDAICINQKDDEEKGTQVAMMGDVFSRASCVTAWLGREENNSSMAIQLLQDLTFHVEFGNHFTMRPTLGTSHSHWADQKIPLPFRTGELDSVCALFQRPYFDRTWIRQEIVLATNACVQCGQQRIPWEDFRNAATCLRVKSYFSAGLSSYNSQLYIVRRKLVFLLCNISPHSLWLRNLRYEFAGTQCEDPRDRLYAALSLLIPSDKALFTTPDYSRPARDIYITTALSFYTTFRSLELLNSCELSSRNLDLPSWVPDWSVPLRVSGRLSTNWSACAWISADVLVLESNRLRVSGIPVCRIEAVNNVIGGPRESRSGVSFSQLRDLREFLGFAQVSEEHKNTFLERCCWAFSDGFSESFLPPRGDRSSLDDCMKYLETVWSTEKSFDDIQDMFTLSVRECQAELVSDWQGRCIFKAGNDYIGLAPLGTRQGDIVCILLGCRYPVVLRAFQENQPDSTWQVFGPCRVPGIMSGEIIYGQKVSSLYRAVRRLEDTVQKSELIDGTPFALHNPVTGRVVTDPASVLEEAGIEVNDYQRRPHRLHVSPETLRRAGIPLQDFVLV</sequence>
<organism evidence="2 3">
    <name type="scientific">Karstenula rhodostoma CBS 690.94</name>
    <dbReference type="NCBI Taxonomy" id="1392251"/>
    <lineage>
        <taxon>Eukaryota</taxon>
        <taxon>Fungi</taxon>
        <taxon>Dikarya</taxon>
        <taxon>Ascomycota</taxon>
        <taxon>Pezizomycotina</taxon>
        <taxon>Dothideomycetes</taxon>
        <taxon>Pleosporomycetidae</taxon>
        <taxon>Pleosporales</taxon>
        <taxon>Massarineae</taxon>
        <taxon>Didymosphaeriaceae</taxon>
        <taxon>Karstenula</taxon>
    </lineage>
</organism>
<evidence type="ECO:0000259" key="1">
    <source>
        <dbReference type="Pfam" id="PF06985"/>
    </source>
</evidence>
<comment type="caution">
    <text evidence="2">The sequence shown here is derived from an EMBL/GenBank/DDBJ whole genome shotgun (WGS) entry which is preliminary data.</text>
</comment>
<accession>A0A9P4PYW4</accession>
<dbReference type="Proteomes" id="UP000799764">
    <property type="component" value="Unassembled WGS sequence"/>
</dbReference>
<protein>
    <submittedName>
        <fullName evidence="2">HET-domain-containing protein</fullName>
    </submittedName>
</protein>
<keyword evidence="3" id="KW-1185">Reference proteome</keyword>
<reference evidence="2" key="1">
    <citation type="journal article" date="2020" name="Stud. Mycol.">
        <title>101 Dothideomycetes genomes: a test case for predicting lifestyles and emergence of pathogens.</title>
        <authorList>
            <person name="Haridas S."/>
            <person name="Albert R."/>
            <person name="Binder M."/>
            <person name="Bloem J."/>
            <person name="Labutti K."/>
            <person name="Salamov A."/>
            <person name="Andreopoulos B."/>
            <person name="Baker S."/>
            <person name="Barry K."/>
            <person name="Bills G."/>
            <person name="Bluhm B."/>
            <person name="Cannon C."/>
            <person name="Castanera R."/>
            <person name="Culley D."/>
            <person name="Daum C."/>
            <person name="Ezra D."/>
            <person name="Gonzalez J."/>
            <person name="Henrissat B."/>
            <person name="Kuo A."/>
            <person name="Liang C."/>
            <person name="Lipzen A."/>
            <person name="Lutzoni F."/>
            <person name="Magnuson J."/>
            <person name="Mondo S."/>
            <person name="Nolan M."/>
            <person name="Ohm R."/>
            <person name="Pangilinan J."/>
            <person name="Park H.-J."/>
            <person name="Ramirez L."/>
            <person name="Alfaro M."/>
            <person name="Sun H."/>
            <person name="Tritt A."/>
            <person name="Yoshinaga Y."/>
            <person name="Zwiers L.-H."/>
            <person name="Turgeon B."/>
            <person name="Goodwin S."/>
            <person name="Spatafora J."/>
            <person name="Crous P."/>
            <person name="Grigoriev I."/>
        </authorList>
    </citation>
    <scope>NUCLEOTIDE SEQUENCE</scope>
    <source>
        <strain evidence="2">CBS 690.94</strain>
    </source>
</reference>
<name>A0A9P4PYW4_9PLEO</name>
<dbReference type="PANTHER" id="PTHR24148:SF64">
    <property type="entry name" value="HETEROKARYON INCOMPATIBILITY DOMAIN-CONTAINING PROTEIN"/>
    <property type="match status" value="1"/>
</dbReference>
<dbReference type="PANTHER" id="PTHR24148">
    <property type="entry name" value="ANKYRIN REPEAT DOMAIN-CONTAINING PROTEIN 39 HOMOLOG-RELATED"/>
    <property type="match status" value="1"/>
</dbReference>
<dbReference type="EMBL" id="MU001492">
    <property type="protein sequence ID" value="KAF2451743.1"/>
    <property type="molecule type" value="Genomic_DNA"/>
</dbReference>
<dbReference type="Pfam" id="PF26639">
    <property type="entry name" value="Het-6_barrel"/>
    <property type="match status" value="1"/>
</dbReference>
<evidence type="ECO:0000313" key="2">
    <source>
        <dbReference type="EMBL" id="KAF2451743.1"/>
    </source>
</evidence>
<dbReference type="InterPro" id="IPR010730">
    <property type="entry name" value="HET"/>
</dbReference>
<proteinExistence type="predicted"/>
<dbReference type="InterPro" id="IPR052895">
    <property type="entry name" value="HetReg/Transcr_Mod"/>
</dbReference>
<dbReference type="AlphaFoldDB" id="A0A9P4PYW4"/>